<proteinExistence type="predicted"/>
<evidence type="ECO:0000313" key="2">
    <source>
        <dbReference type="WBParaSite" id="nRc.2.0.1.t32000-RA"/>
    </source>
</evidence>
<dbReference type="AlphaFoldDB" id="A0A915K1B0"/>
<sequence>MIKAVAETAIKAEDAVENAVKSASKNGEIYKVLPLLVLIPGGNFIYDTAEQLARNSQKEAKNKLPAVPTSLYAVGPVGSIAYGLWKVEAEKVANEIASAEEKMIEAVAETAIKAEDAVENAVKSAIKNGEIYNALPSLLVPGGSLIFMAKEALAEE</sequence>
<keyword evidence="1" id="KW-1185">Reference proteome</keyword>
<organism evidence="1 2">
    <name type="scientific">Romanomermis culicivorax</name>
    <name type="common">Nematode worm</name>
    <dbReference type="NCBI Taxonomy" id="13658"/>
    <lineage>
        <taxon>Eukaryota</taxon>
        <taxon>Metazoa</taxon>
        <taxon>Ecdysozoa</taxon>
        <taxon>Nematoda</taxon>
        <taxon>Enoplea</taxon>
        <taxon>Dorylaimia</taxon>
        <taxon>Mermithida</taxon>
        <taxon>Mermithoidea</taxon>
        <taxon>Mermithidae</taxon>
        <taxon>Romanomermis</taxon>
    </lineage>
</organism>
<name>A0A915K1B0_ROMCU</name>
<protein>
    <submittedName>
        <fullName evidence="2">Uncharacterized protein</fullName>
    </submittedName>
</protein>
<evidence type="ECO:0000313" key="1">
    <source>
        <dbReference type="Proteomes" id="UP000887565"/>
    </source>
</evidence>
<reference evidence="2" key="1">
    <citation type="submission" date="2022-11" db="UniProtKB">
        <authorList>
            <consortium name="WormBaseParasite"/>
        </authorList>
    </citation>
    <scope>IDENTIFICATION</scope>
</reference>
<accession>A0A915K1B0</accession>
<dbReference type="Proteomes" id="UP000887565">
    <property type="component" value="Unplaced"/>
</dbReference>
<dbReference type="WBParaSite" id="nRc.2.0.1.t32000-RA">
    <property type="protein sequence ID" value="nRc.2.0.1.t32000-RA"/>
    <property type="gene ID" value="nRc.2.0.1.g32000"/>
</dbReference>